<dbReference type="Proteomes" id="UP000177328">
    <property type="component" value="Unassembled WGS sequence"/>
</dbReference>
<dbReference type="InterPro" id="IPR051887">
    <property type="entry name" value="GH18_Domain-Containing"/>
</dbReference>
<dbReference type="PANTHER" id="PTHR46290">
    <property type="entry name" value="DI-N-ACETYLCHITOBIASE"/>
    <property type="match status" value="1"/>
</dbReference>
<evidence type="ECO:0008006" key="7">
    <source>
        <dbReference type="Google" id="ProtNLM"/>
    </source>
</evidence>
<dbReference type="PANTHER" id="PTHR46290:SF1">
    <property type="entry name" value="DI-N-ACETYLCHITOBIASE"/>
    <property type="match status" value="1"/>
</dbReference>
<protein>
    <recommendedName>
        <fullName evidence="7">Glycoside hydrolase family 19 catalytic domain-containing protein</fullName>
    </recommendedName>
</protein>
<dbReference type="Gene3D" id="1.10.530.10">
    <property type="match status" value="1"/>
</dbReference>
<dbReference type="EMBL" id="MFDD01000002">
    <property type="protein sequence ID" value="OGE41170.1"/>
    <property type="molecule type" value="Genomic_DNA"/>
</dbReference>
<dbReference type="Gene3D" id="3.20.20.80">
    <property type="entry name" value="Glycosidases"/>
    <property type="match status" value="1"/>
</dbReference>
<dbReference type="SUPFAM" id="SSF53955">
    <property type="entry name" value="Lysozyme-like"/>
    <property type="match status" value="1"/>
</dbReference>
<dbReference type="InterPro" id="IPR001223">
    <property type="entry name" value="Glyco_hydro18_cat"/>
</dbReference>
<dbReference type="SUPFAM" id="SSF51445">
    <property type="entry name" value="(Trans)glycosidases"/>
    <property type="match status" value="1"/>
</dbReference>
<evidence type="ECO:0000313" key="6">
    <source>
        <dbReference type="Proteomes" id="UP000177328"/>
    </source>
</evidence>
<evidence type="ECO:0000313" key="5">
    <source>
        <dbReference type="EMBL" id="OGE41170.1"/>
    </source>
</evidence>
<dbReference type="GO" id="GO:0006032">
    <property type="term" value="P:chitin catabolic process"/>
    <property type="evidence" value="ECO:0007669"/>
    <property type="project" value="InterPro"/>
</dbReference>
<evidence type="ECO:0000256" key="2">
    <source>
        <dbReference type="ARBA" id="ARBA00023295"/>
    </source>
</evidence>
<sequence>MPLTPIDTPVKRLASFLAKKKNRYRMAVVVDIFLMSIILINGARPAQRFIQPLVEQSLISANQQMRTIFNPTIAPKTTKEVFAFVPGSSNKDLNLALDSLHTLAYFDLPVLEDGSLNKASMGYRSFFSDGPILLEYAHQHNAKVDLTFSMYNEDINGFLDNSSAIQVFTKESIQQVKDSGVDGVTLVFEYQGQTNRESQQKFTSFINDYTQAVHQELPLAQVHLALADNIPEHSLYNLKNLSQVVDRIFVIASSFPVPESQNGHPTSPTYGSIPSRYWGEVGKALDNFARFMPSDKLVMETAWYGDGDHYPLYVPKSQPDPIGETHNPVKTLDKDLLDRLVSQVPAKARGAARRNIPFIVKALEEEGIFDSNVLSYALATIEHETDSTFEPIEEIQGSISARRLGYEGGKNYFGRGFIQLTHLRNYRMIGQRLGMGDQLVDHPELASEPEVAAKVLAAFFKDNDIARRASNGDFVSARSPVNPDRNGYRVAKMAYRYESEMELNY</sequence>
<comment type="caution">
    <text evidence="5">The sequence shown here is derived from an EMBL/GenBank/DDBJ whole genome shotgun (WGS) entry which is preliminary data.</text>
</comment>
<feature type="domain" description="Glycoside hydrolase family 19 catalytic" evidence="3">
    <location>
        <begin position="404"/>
        <end position="489"/>
    </location>
</feature>
<dbReference type="Pfam" id="PF00704">
    <property type="entry name" value="Glyco_hydro_18"/>
    <property type="match status" value="1"/>
</dbReference>
<dbReference type="InterPro" id="IPR000726">
    <property type="entry name" value="Glyco_hydro_19_cat"/>
</dbReference>
<dbReference type="InterPro" id="IPR023346">
    <property type="entry name" value="Lysozyme-like_dom_sf"/>
</dbReference>
<reference evidence="5 6" key="1">
    <citation type="journal article" date="2016" name="Nat. Commun.">
        <title>Thousands of microbial genomes shed light on interconnected biogeochemical processes in an aquifer system.</title>
        <authorList>
            <person name="Anantharaman K."/>
            <person name="Brown C.T."/>
            <person name="Hug L.A."/>
            <person name="Sharon I."/>
            <person name="Castelle C.J."/>
            <person name="Probst A.J."/>
            <person name="Thomas B.C."/>
            <person name="Singh A."/>
            <person name="Wilkins M.J."/>
            <person name="Karaoz U."/>
            <person name="Brodie E.L."/>
            <person name="Williams K.H."/>
            <person name="Hubbard S.S."/>
            <person name="Banfield J.F."/>
        </authorList>
    </citation>
    <scope>NUCLEOTIDE SEQUENCE [LARGE SCALE GENOMIC DNA]</scope>
</reference>
<keyword evidence="1" id="KW-0378">Hydrolase</keyword>
<gene>
    <name evidence="5" type="ORF">A3D25_01400</name>
</gene>
<dbReference type="GO" id="GO:0009313">
    <property type="term" value="P:oligosaccharide catabolic process"/>
    <property type="evidence" value="ECO:0007669"/>
    <property type="project" value="TreeGrafter"/>
</dbReference>
<evidence type="ECO:0000259" key="4">
    <source>
        <dbReference type="Pfam" id="PF00704"/>
    </source>
</evidence>
<dbReference type="InterPro" id="IPR017853">
    <property type="entry name" value="GH"/>
</dbReference>
<evidence type="ECO:0000256" key="1">
    <source>
        <dbReference type="ARBA" id="ARBA00022801"/>
    </source>
</evidence>
<accession>A0A1F5KK38</accession>
<keyword evidence="2" id="KW-0326">Glycosidase</keyword>
<organism evidence="5 6">
    <name type="scientific">Candidatus Daviesbacteria bacterium RIFCSPHIGHO2_02_FULL_43_12</name>
    <dbReference type="NCBI Taxonomy" id="1797776"/>
    <lineage>
        <taxon>Bacteria</taxon>
        <taxon>Candidatus Daviesiibacteriota</taxon>
    </lineage>
</organism>
<evidence type="ECO:0000259" key="3">
    <source>
        <dbReference type="Pfam" id="PF00182"/>
    </source>
</evidence>
<dbReference type="GO" id="GO:0004568">
    <property type="term" value="F:chitinase activity"/>
    <property type="evidence" value="ECO:0007669"/>
    <property type="project" value="InterPro"/>
</dbReference>
<dbReference type="AlphaFoldDB" id="A0A1F5KK38"/>
<dbReference type="GO" id="GO:0016998">
    <property type="term" value="P:cell wall macromolecule catabolic process"/>
    <property type="evidence" value="ECO:0007669"/>
    <property type="project" value="InterPro"/>
</dbReference>
<proteinExistence type="predicted"/>
<feature type="domain" description="GH18" evidence="4">
    <location>
        <begin position="139"/>
        <end position="306"/>
    </location>
</feature>
<name>A0A1F5KK38_9BACT</name>
<dbReference type="Pfam" id="PF00182">
    <property type="entry name" value="Glyco_hydro_19"/>
    <property type="match status" value="1"/>
</dbReference>